<dbReference type="GO" id="GO:0003700">
    <property type="term" value="F:DNA-binding transcription factor activity"/>
    <property type="evidence" value="ECO:0007669"/>
    <property type="project" value="InterPro"/>
</dbReference>
<evidence type="ECO:0000256" key="2">
    <source>
        <dbReference type="ARBA" id="ARBA00023015"/>
    </source>
</evidence>
<dbReference type="SUPFAM" id="SSF46785">
    <property type="entry name" value="Winged helix' DNA-binding domain"/>
    <property type="match status" value="1"/>
</dbReference>
<keyword evidence="3" id="KW-0238">DNA-binding</keyword>
<dbReference type="PANTHER" id="PTHR30537">
    <property type="entry name" value="HTH-TYPE TRANSCRIPTIONAL REGULATOR"/>
    <property type="match status" value="1"/>
</dbReference>
<keyword evidence="7" id="KW-1185">Reference proteome</keyword>
<dbReference type="GO" id="GO:0043565">
    <property type="term" value="F:sequence-specific DNA binding"/>
    <property type="evidence" value="ECO:0007669"/>
    <property type="project" value="TreeGrafter"/>
</dbReference>
<dbReference type="InterPro" id="IPR000847">
    <property type="entry name" value="LysR_HTH_N"/>
</dbReference>
<dbReference type="EMBL" id="FOLO01000119">
    <property type="protein sequence ID" value="SFD79552.1"/>
    <property type="molecule type" value="Genomic_DNA"/>
</dbReference>
<dbReference type="InterPro" id="IPR058163">
    <property type="entry name" value="LysR-type_TF_proteobact-type"/>
</dbReference>
<name>A0A1I1V956_9GAMM</name>
<evidence type="ECO:0000256" key="3">
    <source>
        <dbReference type="ARBA" id="ARBA00023125"/>
    </source>
</evidence>
<evidence type="ECO:0000313" key="6">
    <source>
        <dbReference type="EMBL" id="SFD79552.1"/>
    </source>
</evidence>
<dbReference type="STRING" id="1123010.SAMN02745724_05449"/>
<keyword evidence="2" id="KW-0805">Transcription regulation</keyword>
<gene>
    <name evidence="6" type="ORF">SAMN02745724_05449</name>
</gene>
<sequence>MLIKKNINLEDIRAFALIAQHGSFTAVSELLLCSRSHLSKQLNKLEASLGVKLITRTTRTQKLTEQGKLFFEQVSQGLLTIDNAISHVVESSSSISGILNINCVGGIIGEEVITKLINDFTRGC</sequence>
<organism evidence="6 7">
    <name type="scientific">Pseudoalteromonas denitrificans DSM 6059</name>
    <dbReference type="NCBI Taxonomy" id="1123010"/>
    <lineage>
        <taxon>Bacteria</taxon>
        <taxon>Pseudomonadati</taxon>
        <taxon>Pseudomonadota</taxon>
        <taxon>Gammaproteobacteria</taxon>
        <taxon>Alteromonadales</taxon>
        <taxon>Pseudoalteromonadaceae</taxon>
        <taxon>Pseudoalteromonas</taxon>
    </lineage>
</organism>
<dbReference type="InterPro" id="IPR036388">
    <property type="entry name" value="WH-like_DNA-bd_sf"/>
</dbReference>
<dbReference type="Proteomes" id="UP000198862">
    <property type="component" value="Unassembled WGS sequence"/>
</dbReference>
<reference evidence="6 7" key="1">
    <citation type="submission" date="2016-10" db="EMBL/GenBank/DDBJ databases">
        <authorList>
            <person name="de Groot N.N."/>
        </authorList>
    </citation>
    <scope>NUCLEOTIDE SEQUENCE [LARGE SCALE GENOMIC DNA]</scope>
    <source>
        <strain evidence="6 7">DSM 6059</strain>
    </source>
</reference>
<evidence type="ECO:0000256" key="1">
    <source>
        <dbReference type="ARBA" id="ARBA00009437"/>
    </source>
</evidence>
<protein>
    <submittedName>
        <fullName evidence="6">Regulatory helix-turn-helix protein, lysR family</fullName>
    </submittedName>
</protein>
<dbReference type="GO" id="GO:0006351">
    <property type="term" value="P:DNA-templated transcription"/>
    <property type="evidence" value="ECO:0007669"/>
    <property type="project" value="TreeGrafter"/>
</dbReference>
<dbReference type="InterPro" id="IPR036390">
    <property type="entry name" value="WH_DNA-bd_sf"/>
</dbReference>
<keyword evidence="4" id="KW-0804">Transcription</keyword>
<evidence type="ECO:0000259" key="5">
    <source>
        <dbReference type="PROSITE" id="PS50931"/>
    </source>
</evidence>
<proteinExistence type="inferred from homology"/>
<feature type="domain" description="HTH lysR-type" evidence="5">
    <location>
        <begin position="7"/>
        <end position="64"/>
    </location>
</feature>
<evidence type="ECO:0000313" key="7">
    <source>
        <dbReference type="Proteomes" id="UP000198862"/>
    </source>
</evidence>
<evidence type="ECO:0000256" key="4">
    <source>
        <dbReference type="ARBA" id="ARBA00023163"/>
    </source>
</evidence>
<dbReference type="Pfam" id="PF00126">
    <property type="entry name" value="HTH_1"/>
    <property type="match status" value="1"/>
</dbReference>
<dbReference type="Gene3D" id="1.10.10.10">
    <property type="entry name" value="Winged helix-like DNA-binding domain superfamily/Winged helix DNA-binding domain"/>
    <property type="match status" value="1"/>
</dbReference>
<dbReference type="RefSeq" id="WP_245763943.1">
    <property type="nucleotide sequence ID" value="NZ_FOLO01000119.1"/>
</dbReference>
<dbReference type="PANTHER" id="PTHR30537:SF5">
    <property type="entry name" value="HTH-TYPE TRANSCRIPTIONAL ACTIVATOR TTDR-RELATED"/>
    <property type="match status" value="1"/>
</dbReference>
<dbReference type="FunFam" id="1.10.10.10:FF:000001">
    <property type="entry name" value="LysR family transcriptional regulator"/>
    <property type="match status" value="1"/>
</dbReference>
<comment type="similarity">
    <text evidence="1">Belongs to the LysR transcriptional regulatory family.</text>
</comment>
<dbReference type="PROSITE" id="PS50931">
    <property type="entry name" value="HTH_LYSR"/>
    <property type="match status" value="1"/>
</dbReference>
<accession>A0A1I1V956</accession>
<dbReference type="AlphaFoldDB" id="A0A1I1V956"/>